<keyword evidence="4" id="KW-1185">Reference proteome</keyword>
<feature type="domain" description="DUF427" evidence="2">
    <location>
        <begin position="25"/>
        <end position="114"/>
    </location>
</feature>
<dbReference type="RefSeq" id="WP_092684670.1">
    <property type="nucleotide sequence ID" value="NZ_FNMZ01000010.1"/>
</dbReference>
<dbReference type="Pfam" id="PF04248">
    <property type="entry name" value="NTP_transf_9"/>
    <property type="match status" value="1"/>
</dbReference>
<proteinExistence type="predicted"/>
<dbReference type="InterPro" id="IPR038694">
    <property type="entry name" value="DUF427_sf"/>
</dbReference>
<dbReference type="Gene3D" id="2.170.150.40">
    <property type="entry name" value="Domain of unknown function (DUF427)"/>
    <property type="match status" value="1"/>
</dbReference>
<evidence type="ECO:0000256" key="1">
    <source>
        <dbReference type="SAM" id="MobiDB-lite"/>
    </source>
</evidence>
<gene>
    <name evidence="3" type="ORF">SAMN05444336_11037</name>
</gene>
<dbReference type="EMBL" id="FNMZ01000010">
    <property type="protein sequence ID" value="SDX78297.1"/>
    <property type="molecule type" value="Genomic_DNA"/>
</dbReference>
<dbReference type="InterPro" id="IPR007361">
    <property type="entry name" value="DUF427"/>
</dbReference>
<accession>A0A1H3EI80</accession>
<feature type="region of interest" description="Disordered" evidence="1">
    <location>
        <begin position="1"/>
        <end position="20"/>
    </location>
</feature>
<dbReference type="OrthoDB" id="9815163at2"/>
<dbReference type="STRING" id="356660.SAMN05444336_11037"/>
<name>A0A1H3EI80_9RHOB</name>
<sequence length="122" mass="12928">MTDQTPASAAPSSPGISPAPGIRVVRAWGAVIAETTRAQLATTPGVEEPEVWFPKEDALTFLDPTQTTEDRPGLGLVRLYDIMAMNGAIRGAAWAMETPAPGAEDLAGHVAFDQERVTVEQL</sequence>
<evidence type="ECO:0000313" key="3">
    <source>
        <dbReference type="EMBL" id="SDX78297.1"/>
    </source>
</evidence>
<evidence type="ECO:0000313" key="4">
    <source>
        <dbReference type="Proteomes" id="UP000199118"/>
    </source>
</evidence>
<evidence type="ECO:0000259" key="2">
    <source>
        <dbReference type="Pfam" id="PF04248"/>
    </source>
</evidence>
<dbReference type="AlphaFoldDB" id="A0A1H3EI80"/>
<dbReference type="Proteomes" id="UP000199118">
    <property type="component" value="Unassembled WGS sequence"/>
</dbReference>
<protein>
    <submittedName>
        <fullName evidence="3">Uncharacterized conserved protein, DUF427 family</fullName>
    </submittedName>
</protein>
<organism evidence="3 4">
    <name type="scientific">Albimonas donghaensis</name>
    <dbReference type="NCBI Taxonomy" id="356660"/>
    <lineage>
        <taxon>Bacteria</taxon>
        <taxon>Pseudomonadati</taxon>
        <taxon>Pseudomonadota</taxon>
        <taxon>Alphaproteobacteria</taxon>
        <taxon>Rhodobacterales</taxon>
        <taxon>Paracoccaceae</taxon>
        <taxon>Albimonas</taxon>
    </lineage>
</organism>
<reference evidence="3 4" key="1">
    <citation type="submission" date="2016-10" db="EMBL/GenBank/DDBJ databases">
        <authorList>
            <person name="de Groot N.N."/>
        </authorList>
    </citation>
    <scope>NUCLEOTIDE SEQUENCE [LARGE SCALE GENOMIC DNA]</scope>
    <source>
        <strain evidence="3 4">DSM 17890</strain>
    </source>
</reference>